<organism evidence="2 3">
    <name type="scientific">Papaver atlanticum</name>
    <dbReference type="NCBI Taxonomy" id="357466"/>
    <lineage>
        <taxon>Eukaryota</taxon>
        <taxon>Viridiplantae</taxon>
        <taxon>Streptophyta</taxon>
        <taxon>Embryophyta</taxon>
        <taxon>Tracheophyta</taxon>
        <taxon>Spermatophyta</taxon>
        <taxon>Magnoliopsida</taxon>
        <taxon>Ranunculales</taxon>
        <taxon>Papaveraceae</taxon>
        <taxon>Papaveroideae</taxon>
        <taxon>Papaver</taxon>
    </lineage>
</organism>
<dbReference type="Proteomes" id="UP001202328">
    <property type="component" value="Unassembled WGS sequence"/>
</dbReference>
<dbReference type="GO" id="GO:0071522">
    <property type="term" value="F:ureidoglycine aminohydrolase activity"/>
    <property type="evidence" value="ECO:0007669"/>
    <property type="project" value="InterPro"/>
</dbReference>
<protein>
    <submittedName>
        <fullName evidence="2">Uncharacterized protein</fullName>
    </submittedName>
</protein>
<feature type="region of interest" description="Disordered" evidence="1">
    <location>
        <begin position="1"/>
        <end position="20"/>
    </location>
</feature>
<accession>A0AAD4XL06</accession>
<name>A0AAD4XL06_9MAGN</name>
<dbReference type="InterPro" id="IPR017627">
    <property type="entry name" value="UGHY"/>
</dbReference>
<dbReference type="InterPro" id="IPR014710">
    <property type="entry name" value="RmlC-like_jellyroll"/>
</dbReference>
<evidence type="ECO:0000256" key="1">
    <source>
        <dbReference type="SAM" id="MobiDB-lite"/>
    </source>
</evidence>
<evidence type="ECO:0000313" key="3">
    <source>
        <dbReference type="Proteomes" id="UP001202328"/>
    </source>
</evidence>
<comment type="caution">
    <text evidence="2">The sequence shown here is derived from an EMBL/GenBank/DDBJ whole genome shotgun (WGS) entry which is preliminary data.</text>
</comment>
<keyword evidence="3" id="KW-1185">Reference proteome</keyword>
<dbReference type="InterPro" id="IPR011051">
    <property type="entry name" value="RmlC_Cupin_sf"/>
</dbReference>
<dbReference type="PANTHER" id="PTHR34571">
    <property type="entry name" value="(S)-UREIDOGLYCINE AMINOHYDROLASE"/>
    <property type="match status" value="1"/>
</dbReference>
<dbReference type="AlphaFoldDB" id="A0AAD4XL06"/>
<dbReference type="Gene3D" id="2.60.120.10">
    <property type="entry name" value="Jelly Rolls"/>
    <property type="match status" value="1"/>
</dbReference>
<dbReference type="PANTHER" id="PTHR34571:SF1">
    <property type="entry name" value="(S)-UREIDOGLYCINE AMINOHYDROLASE"/>
    <property type="match status" value="1"/>
</dbReference>
<proteinExistence type="predicted"/>
<evidence type="ECO:0000313" key="2">
    <source>
        <dbReference type="EMBL" id="KAI3924309.1"/>
    </source>
</evidence>
<reference evidence="2" key="1">
    <citation type="submission" date="2022-04" db="EMBL/GenBank/DDBJ databases">
        <title>A functionally conserved STORR gene fusion in Papaver species that diverged 16.8 million years ago.</title>
        <authorList>
            <person name="Catania T."/>
        </authorList>
    </citation>
    <scope>NUCLEOTIDE SEQUENCE</scope>
    <source>
        <strain evidence="2">S-188037</strain>
    </source>
</reference>
<dbReference type="SUPFAM" id="SSF51182">
    <property type="entry name" value="RmlC-like cupins"/>
    <property type="match status" value="1"/>
</dbReference>
<dbReference type="EMBL" id="JAJJMB010008334">
    <property type="protein sequence ID" value="KAI3924309.1"/>
    <property type="molecule type" value="Genomic_DNA"/>
</dbReference>
<sequence length="107" mass="12177">MVHSSSNEDDSRSNMGDSATSNGAAIIKEIRNFDDEFYRCTELIDSYPSPQLSDDLVFLEVHYNQQGLLLLEGQGIYRLGENWYQVLSGDAIWMAPFVQQCFWDLGC</sequence>
<gene>
    <name evidence="2" type="ORF">MKW98_032510</name>
</gene>